<accession>A0A0M6WXR7</accession>
<gene>
    <name evidence="1" type="ORF">RIL183_06131</name>
</gene>
<keyword evidence="2" id="KW-1185">Reference proteome</keyword>
<reference evidence="2" key="1">
    <citation type="submission" date="2015-05" db="EMBL/GenBank/DDBJ databases">
        <authorList>
            <consortium name="Pathogen Informatics"/>
        </authorList>
    </citation>
    <scope>NUCLEOTIDE SEQUENCE [LARGE SCALE GENOMIC DNA]</scope>
    <source>
        <strain evidence="2">L1-83</strain>
    </source>
</reference>
<organism evidence="1 2">
    <name type="scientific">Roseburia inulinivorans</name>
    <dbReference type="NCBI Taxonomy" id="360807"/>
    <lineage>
        <taxon>Bacteria</taxon>
        <taxon>Bacillati</taxon>
        <taxon>Bacillota</taxon>
        <taxon>Clostridia</taxon>
        <taxon>Lachnospirales</taxon>
        <taxon>Lachnospiraceae</taxon>
        <taxon>Roseburia</taxon>
    </lineage>
</organism>
<dbReference type="EMBL" id="CVRS01000092">
    <property type="protein sequence ID" value="CRL41497.1"/>
    <property type="molecule type" value="Genomic_DNA"/>
</dbReference>
<evidence type="ECO:0008006" key="3">
    <source>
        <dbReference type="Google" id="ProtNLM"/>
    </source>
</evidence>
<sequence>MNLFKGLEKFGLKTEGTENLFEEEKRTNTSTEQGEAKEEIPSEESFLLEKSVRCTVCDKVFKTKMIKNGRVKRLEPDFDLRPRFMYIDTLKYDVASCPNCGYTAMNRYFEHLSSVQIKLIKEKICANFKPTGEEPAVYDYDTAINRYKLALFNTLVKKGKASEKAYTCLKISWLYRGKLEGMDEKDASLEQERRECLEQQEAFYNQAYEGFLKAVSTEMFPMCGMDQTTVDYLLAVMSKHFKRYDTASKCISRILSTSSASKKMKDRAFDLKEEIIREIKDSKA</sequence>
<evidence type="ECO:0000313" key="2">
    <source>
        <dbReference type="Proteomes" id="UP000049828"/>
    </source>
</evidence>
<dbReference type="Proteomes" id="UP000049828">
    <property type="component" value="Unassembled WGS sequence"/>
</dbReference>
<dbReference type="RefSeq" id="WP_055040136.1">
    <property type="nucleotide sequence ID" value="NZ_CVRS01000092.1"/>
</dbReference>
<dbReference type="OrthoDB" id="9780343at2"/>
<dbReference type="Pfam" id="PF09986">
    <property type="entry name" value="DUF2225"/>
    <property type="match status" value="1"/>
</dbReference>
<dbReference type="InterPro" id="IPR018708">
    <property type="entry name" value="DUF2225"/>
</dbReference>
<name>A0A0M6WXR7_9FIRM</name>
<dbReference type="STRING" id="360807.ERS852392_00856"/>
<dbReference type="AlphaFoldDB" id="A0A0M6WXR7"/>
<proteinExistence type="predicted"/>
<protein>
    <recommendedName>
        <fullName evidence="3">DUF2225 domain-containing protein</fullName>
    </recommendedName>
</protein>
<evidence type="ECO:0000313" key="1">
    <source>
        <dbReference type="EMBL" id="CRL41497.1"/>
    </source>
</evidence>